<gene>
    <name evidence="2" type="primary">6049298</name>
    <name evidence="1" type="ORF">CpipJ_CPIJ015989</name>
</gene>
<dbReference type="GO" id="GO:0000149">
    <property type="term" value="F:SNARE binding"/>
    <property type="evidence" value="ECO:0007669"/>
    <property type="project" value="TreeGrafter"/>
</dbReference>
<dbReference type="Gene3D" id="3.40.50.410">
    <property type="entry name" value="von Willebrand factor, type A domain"/>
    <property type="match status" value="1"/>
</dbReference>
<reference evidence="1" key="1">
    <citation type="submission" date="2007-03" db="EMBL/GenBank/DDBJ databases">
        <title>Annotation of Culex pipiens quinquefasciatus.</title>
        <authorList>
            <consortium name="The Broad Institute Genome Sequencing Platform"/>
            <person name="Atkinson P.W."/>
            <person name="Hemingway J."/>
            <person name="Christensen B.M."/>
            <person name="Higgs S."/>
            <person name="Kodira C."/>
            <person name="Hannick L."/>
            <person name="Megy K."/>
            <person name="O'Leary S."/>
            <person name="Pearson M."/>
            <person name="Haas B.J."/>
            <person name="Mauceli E."/>
            <person name="Wortman J.R."/>
            <person name="Lee N.H."/>
            <person name="Guigo R."/>
            <person name="Stanke M."/>
            <person name="Alvarado L."/>
            <person name="Amedeo P."/>
            <person name="Antoine C.H."/>
            <person name="Arensburger P."/>
            <person name="Bidwell S.L."/>
            <person name="Crawford M."/>
            <person name="Camaro F."/>
            <person name="Devon K."/>
            <person name="Engels R."/>
            <person name="Hammond M."/>
            <person name="Howarth C."/>
            <person name="Koehrsen M."/>
            <person name="Lawson D."/>
            <person name="Montgomery P."/>
            <person name="Nene V."/>
            <person name="Nusbaum C."/>
            <person name="Puiu D."/>
            <person name="Romero-Severson J."/>
            <person name="Severson D.W."/>
            <person name="Shumway M."/>
            <person name="Sisk P."/>
            <person name="Stolte C."/>
            <person name="Zeng Q."/>
            <person name="Eisenstadt E."/>
            <person name="Fraser-Liggett C."/>
            <person name="Strausberg R."/>
            <person name="Galagan J."/>
            <person name="Birren B."/>
            <person name="Collins F.H."/>
        </authorList>
    </citation>
    <scope>NUCLEOTIDE SEQUENCE [LARGE SCALE GENOMIC DNA]</scope>
    <source>
        <strain evidence="1">JHB</strain>
    </source>
</reference>
<dbReference type="PANTHER" id="PTHR13803:SF4">
    <property type="entry name" value="SECRETORY 24CD, ISOFORM C"/>
    <property type="match status" value="1"/>
</dbReference>
<dbReference type="InterPro" id="IPR050550">
    <property type="entry name" value="SEC23_SEC24_subfamily"/>
</dbReference>
<dbReference type="VEuPathDB" id="VectorBase:CQUJHB002917"/>
<evidence type="ECO:0000313" key="1">
    <source>
        <dbReference type="EMBL" id="EDS42710.1"/>
    </source>
</evidence>
<organism>
    <name type="scientific">Culex quinquefasciatus</name>
    <name type="common">Southern house mosquito</name>
    <name type="synonym">Culex pungens</name>
    <dbReference type="NCBI Taxonomy" id="7176"/>
    <lineage>
        <taxon>Eukaryota</taxon>
        <taxon>Metazoa</taxon>
        <taxon>Ecdysozoa</taxon>
        <taxon>Arthropoda</taxon>
        <taxon>Hexapoda</taxon>
        <taxon>Insecta</taxon>
        <taxon>Pterygota</taxon>
        <taxon>Neoptera</taxon>
        <taxon>Endopterygota</taxon>
        <taxon>Diptera</taxon>
        <taxon>Nematocera</taxon>
        <taxon>Culicoidea</taxon>
        <taxon>Culicidae</taxon>
        <taxon>Culicinae</taxon>
        <taxon>Culicini</taxon>
        <taxon>Culex</taxon>
        <taxon>Culex</taxon>
    </lineage>
</organism>
<name>B0X8V4_CULQU</name>
<dbReference type="eggNOG" id="KOG1984">
    <property type="taxonomic scope" value="Eukaryota"/>
</dbReference>
<proteinExistence type="predicted"/>
<dbReference type="InParanoid" id="B0X8V4"/>
<dbReference type="VEuPathDB" id="VectorBase:CPIJ015989"/>
<dbReference type="OrthoDB" id="49016at2759"/>
<evidence type="ECO:0000313" key="2">
    <source>
        <dbReference type="EnsemblMetazoa" id="CPIJ015989-PA"/>
    </source>
</evidence>
<dbReference type="EMBL" id="DS232506">
    <property type="protein sequence ID" value="EDS42710.1"/>
    <property type="molecule type" value="Genomic_DNA"/>
</dbReference>
<dbReference type="GO" id="GO:0090110">
    <property type="term" value="P:COPII-coated vesicle cargo loading"/>
    <property type="evidence" value="ECO:0007669"/>
    <property type="project" value="TreeGrafter"/>
</dbReference>
<keyword evidence="3" id="KW-1185">Reference proteome</keyword>
<dbReference type="KEGG" id="cqu:CpipJ_CPIJ015989"/>
<dbReference type="AlphaFoldDB" id="B0X8V4"/>
<dbReference type="GO" id="GO:0070971">
    <property type="term" value="C:endoplasmic reticulum exit site"/>
    <property type="evidence" value="ECO:0007669"/>
    <property type="project" value="TreeGrafter"/>
</dbReference>
<dbReference type="InterPro" id="IPR036465">
    <property type="entry name" value="vWFA_dom_sf"/>
</dbReference>
<dbReference type="SUPFAM" id="SSF81995">
    <property type="entry name" value="beta-sandwich domain of Sec23/24"/>
    <property type="match status" value="1"/>
</dbReference>
<dbReference type="EnsemblMetazoa" id="CPIJ015989-RA">
    <property type="protein sequence ID" value="CPIJ015989-PA"/>
    <property type="gene ID" value="CPIJ015989"/>
</dbReference>
<protein>
    <submittedName>
        <fullName evidence="1">Sec24B protein</fullName>
    </submittedName>
</protein>
<evidence type="ECO:0000313" key="3">
    <source>
        <dbReference type="Proteomes" id="UP000002320"/>
    </source>
</evidence>
<sequence length="650" mass="73149">MPKGRSGFVNNECIPFMPNHIKIPFPILVHNLLHHFVTDPRSKHGPSAGVYSNLLLAGSGRPSSSCGGTEFGKLAIRILFHRVFRSCSTLSRVNRFLYNLRPANKEKRSGWIVPAMLHSARMQFVRLAQHDVFQKEIKTLAAGRKVSPKSKIANPREALNQTLTSRPHDRDLLGLGDLVPLLRILTSVSVAISGSSTLRAFSCCNRRWTIFEPRNGTGFTVPYYPPALTPPSQNRLDPDSMPYSIQEISKNQRLASWDRFDARPTCVQTSSSSTADVVPVPGTYDFVITKDYCRNNTPPKVLAMVFVIDVSYNKVKSGLVHLLCVEFKNNIRHLPVDEGQERASIKVHEASSLTAPDNGRRRCPGNVHALLFTSFSGQRQLRVFNLSLKTCNQLADFFRSSDLDTTNLFFGKQGLFKLQVLTSVPEFYSRLTPVHDVNVDVSNVPAAIRCTADEMMEVGTYILVGYNPRFWPTFIFTANSTVRMFCMCKCNILEQNQKLFKCAKFRFLLNRDCFRTAASGLLFEHKRRRLESGPTPDKLSTHTVGSHWAYVSPVSRTKITMPSRICQSSSGKSTSSKLILRGPRDRNACARVQANLNSAGYRLYPYTNLKFKPNLVPRSKHLPKSSILHELRVKEDYQGDSDRHYSSDGI</sequence>
<reference evidence="2" key="2">
    <citation type="submission" date="2021-02" db="UniProtKB">
        <authorList>
            <consortium name="EnsemblMetazoa"/>
        </authorList>
    </citation>
    <scope>IDENTIFICATION</scope>
    <source>
        <strain evidence="2">JHB</strain>
    </source>
</reference>
<dbReference type="STRING" id="7176.B0X8V4"/>
<dbReference type="Proteomes" id="UP000002320">
    <property type="component" value="Unassembled WGS sequence"/>
</dbReference>
<dbReference type="PANTHER" id="PTHR13803">
    <property type="entry name" value="SEC24-RELATED PROTEIN"/>
    <property type="match status" value="1"/>
</dbReference>
<dbReference type="VEuPathDB" id="VectorBase:CQUJHB012908"/>
<dbReference type="HOGENOM" id="CLU_421668_0_0_1"/>
<accession>B0X8V4</accession>
<dbReference type="GO" id="GO:0008270">
    <property type="term" value="F:zinc ion binding"/>
    <property type="evidence" value="ECO:0007669"/>
    <property type="project" value="TreeGrafter"/>
</dbReference>
<dbReference type="GO" id="GO:0030127">
    <property type="term" value="C:COPII vesicle coat"/>
    <property type="evidence" value="ECO:0007669"/>
    <property type="project" value="TreeGrafter"/>
</dbReference>